<dbReference type="RefSeq" id="WP_277860253.1">
    <property type="nucleotide sequence ID" value="NZ_JARRAG010000001.1"/>
</dbReference>
<dbReference type="GO" id="GO:0004134">
    <property type="term" value="F:4-alpha-glucanotransferase activity"/>
    <property type="evidence" value="ECO:0007669"/>
    <property type="project" value="UniProtKB-EC"/>
</dbReference>
<sequence>MRYPRSSGILMHPTSLPGRFGVGDIGPEAHKFVGMLAEAGQRWWQTLPLGPTGAGNSPYQSHSSFAGNPLLISPEGLVERGWLDEKDLPEPAAATDEVDFLEVIGVKNALLSKAFGRFKQSDADFHRFVAEEKHWLQDYALFMAIKEVRNGSAWFTWEPELVSRQPAALEAFARDSAEAVLFHEFVQFAFYEQWKALRATCRKHDVKLIGDIPIFVAHDSADVWSRPDLFFLDAEGRPSFVAGVPPDYFAETGQLWGNPLYDWDAHAAEGYAWWAQRIGALLKQVDLIRIDHFRGFEAYWEVPGGAETAVNGRWVPGPGPALFHALKEKFPDLPFIAEDLGVITPPVEALRDEFHLPGMRVLQFGFAADPEAEKHLPFKHVPNSIVYTGTHDNDTSYGWLTNQHVETTQSLEEIEEERRFALRFVGTDGKEFGWDLIRLALSSVAQIAVAPMQDVLGLDSGARMNVPGKGVGNWGWRMTPGRPTPAEVGRLADLTALYGRWNGELPASHDLHRKGPAPPPAAKATGAGSDDGAGPARS</sequence>
<dbReference type="InterPro" id="IPR017853">
    <property type="entry name" value="GH"/>
</dbReference>
<dbReference type="InterPro" id="IPR003385">
    <property type="entry name" value="Glyco_hydro_77"/>
</dbReference>
<proteinExistence type="inferred from homology"/>
<comment type="similarity">
    <text evidence="2 10">Belongs to the disproportionating enzyme family.</text>
</comment>
<reference evidence="12 13" key="1">
    <citation type="submission" date="2023-03" db="EMBL/GenBank/DDBJ databases">
        <title>Paludisphaera mucosa sp. nov. a novel planctomycete from northern fen.</title>
        <authorList>
            <person name="Ivanova A."/>
        </authorList>
    </citation>
    <scope>NUCLEOTIDE SEQUENCE [LARGE SCALE GENOMIC DNA]</scope>
    <source>
        <strain evidence="12 13">Pla2</strain>
    </source>
</reference>
<keyword evidence="5 10" id="KW-0328">Glycosyltransferase</keyword>
<keyword evidence="7 10" id="KW-0119">Carbohydrate metabolism</keyword>
<evidence type="ECO:0000256" key="1">
    <source>
        <dbReference type="ARBA" id="ARBA00000439"/>
    </source>
</evidence>
<evidence type="ECO:0000256" key="10">
    <source>
        <dbReference type="RuleBase" id="RU361207"/>
    </source>
</evidence>
<evidence type="ECO:0000256" key="7">
    <source>
        <dbReference type="ARBA" id="ARBA00023277"/>
    </source>
</evidence>
<evidence type="ECO:0000256" key="5">
    <source>
        <dbReference type="ARBA" id="ARBA00022676"/>
    </source>
</evidence>
<dbReference type="NCBIfam" id="NF011080">
    <property type="entry name" value="PRK14508.1-3"/>
    <property type="match status" value="1"/>
</dbReference>
<dbReference type="Gene3D" id="3.20.20.80">
    <property type="entry name" value="Glycosidases"/>
    <property type="match status" value="1"/>
</dbReference>
<name>A0ABT6F8I9_9BACT</name>
<evidence type="ECO:0000256" key="11">
    <source>
        <dbReference type="SAM" id="MobiDB-lite"/>
    </source>
</evidence>
<keyword evidence="6 10" id="KW-0808">Transferase</keyword>
<accession>A0ABT6F8I9</accession>
<evidence type="ECO:0000256" key="4">
    <source>
        <dbReference type="ARBA" id="ARBA00020295"/>
    </source>
</evidence>
<evidence type="ECO:0000256" key="2">
    <source>
        <dbReference type="ARBA" id="ARBA00005684"/>
    </source>
</evidence>
<evidence type="ECO:0000256" key="6">
    <source>
        <dbReference type="ARBA" id="ARBA00022679"/>
    </source>
</evidence>
<protein>
    <recommendedName>
        <fullName evidence="4 10">4-alpha-glucanotransferase</fullName>
        <ecNumber evidence="3 10">2.4.1.25</ecNumber>
    </recommendedName>
    <alternativeName>
        <fullName evidence="8 10">Amylomaltase</fullName>
    </alternativeName>
    <alternativeName>
        <fullName evidence="9 10">Disproportionating enzyme</fullName>
    </alternativeName>
</protein>
<evidence type="ECO:0000313" key="13">
    <source>
        <dbReference type="Proteomes" id="UP001216907"/>
    </source>
</evidence>
<dbReference type="Proteomes" id="UP001216907">
    <property type="component" value="Unassembled WGS sequence"/>
</dbReference>
<dbReference type="PANTHER" id="PTHR32438">
    <property type="entry name" value="4-ALPHA-GLUCANOTRANSFERASE DPE1, CHLOROPLASTIC/AMYLOPLASTIC"/>
    <property type="match status" value="1"/>
</dbReference>
<keyword evidence="13" id="KW-1185">Reference proteome</keyword>
<dbReference type="NCBIfam" id="TIGR00217">
    <property type="entry name" value="malQ"/>
    <property type="match status" value="1"/>
</dbReference>
<comment type="catalytic activity">
    <reaction evidence="1 10">
        <text>Transfers a segment of a (1-&gt;4)-alpha-D-glucan to a new position in an acceptor, which may be glucose or a (1-&gt;4)-alpha-D-glucan.</text>
        <dbReference type="EC" id="2.4.1.25"/>
    </reaction>
</comment>
<comment type="caution">
    <text evidence="12">The sequence shown here is derived from an EMBL/GenBank/DDBJ whole genome shotgun (WGS) entry which is preliminary data.</text>
</comment>
<gene>
    <name evidence="12" type="primary">malQ</name>
    <name evidence="12" type="ORF">PZE19_09000</name>
</gene>
<dbReference type="EMBL" id="JARRAG010000001">
    <property type="protein sequence ID" value="MDG3003908.1"/>
    <property type="molecule type" value="Genomic_DNA"/>
</dbReference>
<organism evidence="12 13">
    <name type="scientific">Paludisphaera mucosa</name>
    <dbReference type="NCBI Taxonomy" id="3030827"/>
    <lineage>
        <taxon>Bacteria</taxon>
        <taxon>Pseudomonadati</taxon>
        <taxon>Planctomycetota</taxon>
        <taxon>Planctomycetia</taxon>
        <taxon>Isosphaerales</taxon>
        <taxon>Isosphaeraceae</taxon>
        <taxon>Paludisphaera</taxon>
    </lineage>
</organism>
<dbReference type="EC" id="2.4.1.25" evidence="3 10"/>
<dbReference type="SUPFAM" id="SSF51445">
    <property type="entry name" value="(Trans)glycosidases"/>
    <property type="match status" value="1"/>
</dbReference>
<evidence type="ECO:0000256" key="8">
    <source>
        <dbReference type="ARBA" id="ARBA00031423"/>
    </source>
</evidence>
<feature type="region of interest" description="Disordered" evidence="11">
    <location>
        <begin position="507"/>
        <end position="538"/>
    </location>
</feature>
<evidence type="ECO:0000256" key="3">
    <source>
        <dbReference type="ARBA" id="ARBA00012560"/>
    </source>
</evidence>
<dbReference type="Pfam" id="PF02446">
    <property type="entry name" value="Glyco_hydro_77"/>
    <property type="match status" value="1"/>
</dbReference>
<evidence type="ECO:0000256" key="9">
    <source>
        <dbReference type="ARBA" id="ARBA00031501"/>
    </source>
</evidence>
<dbReference type="PANTHER" id="PTHR32438:SF5">
    <property type="entry name" value="4-ALPHA-GLUCANOTRANSFERASE DPE1, CHLOROPLASTIC_AMYLOPLASTIC"/>
    <property type="match status" value="1"/>
</dbReference>
<evidence type="ECO:0000313" key="12">
    <source>
        <dbReference type="EMBL" id="MDG3003908.1"/>
    </source>
</evidence>